<name>A0A915IWL5_ROMCU</name>
<sequence length="201" mass="23350">MPRTSHCEEDSRIKTIVDNMLLLIIDGAETNKRLLLFFIRLENDFTNVKQLANAIAKARSVLNATKAEIGTGEGPILVNQADLEVQPRRSPQPFDRCFERRRSKDRSQNHYHDRSLSTDCCSQNSVSPPTKFVSFQPQPLKQPPQPPPRTELLSEQLIQRYDRDYEERKSCQYPEETLPNNRQQSPRYQSQTQEQYPNGFD</sequence>
<feature type="compositionally biased region" description="Basic and acidic residues" evidence="1">
    <location>
        <begin position="96"/>
        <end position="116"/>
    </location>
</feature>
<organism evidence="2 3">
    <name type="scientific">Romanomermis culicivorax</name>
    <name type="common">Nematode worm</name>
    <dbReference type="NCBI Taxonomy" id="13658"/>
    <lineage>
        <taxon>Eukaryota</taxon>
        <taxon>Metazoa</taxon>
        <taxon>Ecdysozoa</taxon>
        <taxon>Nematoda</taxon>
        <taxon>Enoplea</taxon>
        <taxon>Dorylaimia</taxon>
        <taxon>Mermithida</taxon>
        <taxon>Mermithoidea</taxon>
        <taxon>Mermithidae</taxon>
        <taxon>Romanomermis</taxon>
    </lineage>
</organism>
<feature type="compositionally biased region" description="Polar residues" evidence="1">
    <location>
        <begin position="178"/>
        <end position="201"/>
    </location>
</feature>
<proteinExistence type="predicted"/>
<dbReference type="WBParaSite" id="nRc.2.0.1.t18217-RA">
    <property type="protein sequence ID" value="nRc.2.0.1.t18217-RA"/>
    <property type="gene ID" value="nRc.2.0.1.g18217"/>
</dbReference>
<feature type="compositionally biased region" description="Pro residues" evidence="1">
    <location>
        <begin position="140"/>
        <end position="149"/>
    </location>
</feature>
<keyword evidence="2" id="KW-1185">Reference proteome</keyword>
<evidence type="ECO:0000313" key="3">
    <source>
        <dbReference type="WBParaSite" id="nRc.2.0.1.t18217-RA"/>
    </source>
</evidence>
<dbReference type="Proteomes" id="UP000887565">
    <property type="component" value="Unplaced"/>
</dbReference>
<reference evidence="3" key="1">
    <citation type="submission" date="2022-11" db="UniProtKB">
        <authorList>
            <consortium name="WormBaseParasite"/>
        </authorList>
    </citation>
    <scope>IDENTIFICATION</scope>
</reference>
<feature type="region of interest" description="Disordered" evidence="1">
    <location>
        <begin position="85"/>
        <end position="201"/>
    </location>
</feature>
<accession>A0A915IWL5</accession>
<feature type="compositionally biased region" description="Basic and acidic residues" evidence="1">
    <location>
        <begin position="160"/>
        <end position="170"/>
    </location>
</feature>
<dbReference type="AlphaFoldDB" id="A0A915IWL5"/>
<evidence type="ECO:0000313" key="2">
    <source>
        <dbReference type="Proteomes" id="UP000887565"/>
    </source>
</evidence>
<feature type="compositionally biased region" description="Polar residues" evidence="1">
    <location>
        <begin position="117"/>
        <end position="128"/>
    </location>
</feature>
<evidence type="ECO:0000256" key="1">
    <source>
        <dbReference type="SAM" id="MobiDB-lite"/>
    </source>
</evidence>
<protein>
    <submittedName>
        <fullName evidence="3">Uncharacterized protein</fullName>
    </submittedName>
</protein>